<dbReference type="RefSeq" id="WP_286217538.1">
    <property type="nucleotide sequence ID" value="NZ_AP027729.1"/>
</dbReference>
<protein>
    <submittedName>
        <fullName evidence="1">Uncharacterized protein</fullName>
    </submittedName>
</protein>
<accession>A0ABM8G5B2</accession>
<name>A0ABM8G5B2_9CELL</name>
<keyword evidence="2" id="KW-1185">Reference proteome</keyword>
<sequence>MALFRRSTPVPDAVRRTLDLAPGDKVLAGGELTHGGWAVASRNALHVTGETPRSRPWTDVDRAGFDPFTSTVTVEWIDDEPDLALTLADADRTSFPQMLRERIQSSVVIAETLAFPGDRTATVAVRRSADGDLFSQVSVDGGVDLGDPKVAARIDEAEARVRSASGLPL</sequence>
<organism evidence="1 2">
    <name type="scientific">Paraoerskovia sediminicola</name>
    <dbReference type="NCBI Taxonomy" id="1138587"/>
    <lineage>
        <taxon>Bacteria</taxon>
        <taxon>Bacillati</taxon>
        <taxon>Actinomycetota</taxon>
        <taxon>Actinomycetes</taxon>
        <taxon>Micrococcales</taxon>
        <taxon>Cellulomonadaceae</taxon>
        <taxon>Paraoerskovia</taxon>
    </lineage>
</organism>
<evidence type="ECO:0000313" key="1">
    <source>
        <dbReference type="EMBL" id="BDZ43249.1"/>
    </source>
</evidence>
<dbReference type="Proteomes" id="UP001321475">
    <property type="component" value="Chromosome"/>
</dbReference>
<proteinExistence type="predicted"/>
<reference evidence="2" key="1">
    <citation type="journal article" date="2019" name="Int. J. Syst. Evol. Microbiol.">
        <title>The Global Catalogue of Microorganisms (GCM) 10K type strain sequencing project: providing services to taxonomists for standard genome sequencing and annotation.</title>
        <authorList>
            <consortium name="The Broad Institute Genomics Platform"/>
            <consortium name="The Broad Institute Genome Sequencing Center for Infectious Disease"/>
            <person name="Wu L."/>
            <person name="Ma J."/>
        </authorList>
    </citation>
    <scope>NUCLEOTIDE SEQUENCE [LARGE SCALE GENOMIC DNA]</scope>
    <source>
        <strain evidence="2">NBRC 108565</strain>
    </source>
</reference>
<dbReference type="EMBL" id="AP027729">
    <property type="protein sequence ID" value="BDZ43249.1"/>
    <property type="molecule type" value="Genomic_DNA"/>
</dbReference>
<gene>
    <name evidence="1" type="ORF">GCM10025865_25480</name>
</gene>
<evidence type="ECO:0000313" key="2">
    <source>
        <dbReference type="Proteomes" id="UP001321475"/>
    </source>
</evidence>